<evidence type="ECO:0000256" key="2">
    <source>
        <dbReference type="ARBA" id="ARBA00023082"/>
    </source>
</evidence>
<gene>
    <name evidence="7" type="ORF">PTZ04_11480</name>
</gene>
<keyword evidence="3" id="KW-0238">DNA-binding</keyword>
<feature type="domain" description="RNA polymerase sigma factor 70 region 4 type 2" evidence="6">
    <location>
        <begin position="106"/>
        <end position="157"/>
    </location>
</feature>
<keyword evidence="2" id="KW-0731">Sigma factor</keyword>
<evidence type="ECO:0000256" key="3">
    <source>
        <dbReference type="ARBA" id="ARBA00023125"/>
    </source>
</evidence>
<name>A0ABT5UQA1_EUBLI</name>
<evidence type="ECO:0000259" key="5">
    <source>
        <dbReference type="Pfam" id="PF04542"/>
    </source>
</evidence>
<evidence type="ECO:0000313" key="8">
    <source>
        <dbReference type="Proteomes" id="UP001215087"/>
    </source>
</evidence>
<comment type="caution">
    <text evidence="7">The sequence shown here is derived from an EMBL/GenBank/DDBJ whole genome shotgun (WGS) entry which is preliminary data.</text>
</comment>
<dbReference type="InterPro" id="IPR014284">
    <property type="entry name" value="RNA_pol_sigma-70_dom"/>
</dbReference>
<dbReference type="Proteomes" id="UP001215087">
    <property type="component" value="Unassembled WGS sequence"/>
</dbReference>
<evidence type="ECO:0000259" key="6">
    <source>
        <dbReference type="Pfam" id="PF08281"/>
    </source>
</evidence>
<dbReference type="InterPro" id="IPR013325">
    <property type="entry name" value="RNA_pol_sigma_r2"/>
</dbReference>
<dbReference type="InterPro" id="IPR013324">
    <property type="entry name" value="RNA_pol_sigma_r3/r4-like"/>
</dbReference>
<dbReference type="Gene3D" id="1.10.1740.10">
    <property type="match status" value="1"/>
</dbReference>
<dbReference type="NCBIfam" id="TIGR02937">
    <property type="entry name" value="sigma70-ECF"/>
    <property type="match status" value="1"/>
</dbReference>
<dbReference type="Pfam" id="PF04542">
    <property type="entry name" value="Sigma70_r2"/>
    <property type="match status" value="1"/>
</dbReference>
<keyword evidence="1" id="KW-0805">Transcription regulation</keyword>
<proteinExistence type="predicted"/>
<reference evidence="7 8" key="1">
    <citation type="submission" date="2023-02" db="EMBL/GenBank/DDBJ databases">
        <title>Comparative genome analysis of Eubacterium limosum species.</title>
        <authorList>
            <person name="Bak J.E."/>
        </authorList>
    </citation>
    <scope>NUCLEOTIDE SEQUENCE [LARGE SCALE GENOMIC DNA]</scope>
    <source>
        <strain evidence="7 8">KGMB01548</strain>
    </source>
</reference>
<protein>
    <submittedName>
        <fullName evidence="7">Sigma-70 family RNA polymerase sigma factor</fullName>
    </submittedName>
</protein>
<feature type="domain" description="RNA polymerase sigma-70 region 2" evidence="5">
    <location>
        <begin position="9"/>
        <end position="45"/>
    </location>
</feature>
<dbReference type="InterPro" id="IPR036388">
    <property type="entry name" value="WH-like_DNA-bd_sf"/>
</dbReference>
<dbReference type="InterPro" id="IPR007627">
    <property type="entry name" value="RNA_pol_sigma70_r2"/>
</dbReference>
<evidence type="ECO:0000256" key="1">
    <source>
        <dbReference type="ARBA" id="ARBA00023015"/>
    </source>
</evidence>
<keyword evidence="4" id="KW-0804">Transcription</keyword>
<dbReference type="CDD" id="cd06171">
    <property type="entry name" value="Sigma70_r4"/>
    <property type="match status" value="1"/>
</dbReference>
<dbReference type="PANTHER" id="PTHR30385">
    <property type="entry name" value="SIGMA FACTOR F FLAGELLAR"/>
    <property type="match status" value="1"/>
</dbReference>
<sequence length="166" mass="18699">MVLSSMKRLIPPLYYEDAYQDGCLAVLEAIRCFDPSQGIYFSKYVQMKVNYCFLEKGRFYKGAAPEPPLSLDAPVTDAQDAGTLADCIADTAPPAADTLIWQETLRCLYPLIKALPEKYRLVIEAHYFKGLSLAQIARQQGLSPNTVSTWHRRGLNFLRENLTDSD</sequence>
<organism evidence="7 8">
    <name type="scientific">Eubacterium limosum</name>
    <dbReference type="NCBI Taxonomy" id="1736"/>
    <lineage>
        <taxon>Bacteria</taxon>
        <taxon>Bacillati</taxon>
        <taxon>Bacillota</taxon>
        <taxon>Clostridia</taxon>
        <taxon>Eubacteriales</taxon>
        <taxon>Eubacteriaceae</taxon>
        <taxon>Eubacterium</taxon>
    </lineage>
</organism>
<evidence type="ECO:0000256" key="4">
    <source>
        <dbReference type="ARBA" id="ARBA00023163"/>
    </source>
</evidence>
<dbReference type="EMBL" id="JAQSVD010000005">
    <property type="protein sequence ID" value="MDE1470873.1"/>
    <property type="molecule type" value="Genomic_DNA"/>
</dbReference>
<keyword evidence="8" id="KW-1185">Reference proteome</keyword>
<dbReference type="SUPFAM" id="SSF88946">
    <property type="entry name" value="Sigma2 domain of RNA polymerase sigma factors"/>
    <property type="match status" value="1"/>
</dbReference>
<accession>A0ABT5UQA1</accession>
<dbReference type="SUPFAM" id="SSF88659">
    <property type="entry name" value="Sigma3 and sigma4 domains of RNA polymerase sigma factors"/>
    <property type="match status" value="1"/>
</dbReference>
<dbReference type="InterPro" id="IPR013249">
    <property type="entry name" value="RNA_pol_sigma70_r4_t2"/>
</dbReference>
<dbReference type="Gene3D" id="1.10.10.10">
    <property type="entry name" value="Winged helix-like DNA-binding domain superfamily/Winged helix DNA-binding domain"/>
    <property type="match status" value="1"/>
</dbReference>
<evidence type="ECO:0000313" key="7">
    <source>
        <dbReference type="EMBL" id="MDE1470873.1"/>
    </source>
</evidence>
<dbReference type="Pfam" id="PF08281">
    <property type="entry name" value="Sigma70_r4_2"/>
    <property type="match status" value="1"/>
</dbReference>